<evidence type="ECO:0000256" key="7">
    <source>
        <dbReference type="ARBA" id="ARBA00023237"/>
    </source>
</evidence>
<reference evidence="12 13" key="1">
    <citation type="submission" date="2019-06" db="EMBL/GenBank/DDBJ databases">
        <title>Draft genome of Aliikangiella marina GYP-15.</title>
        <authorList>
            <person name="Wang G."/>
        </authorList>
    </citation>
    <scope>NUCLEOTIDE SEQUENCE [LARGE SCALE GENOMIC DNA]</scope>
    <source>
        <strain evidence="12 13">GYP-15</strain>
    </source>
</reference>
<evidence type="ECO:0000256" key="5">
    <source>
        <dbReference type="ARBA" id="ARBA00023077"/>
    </source>
</evidence>
<organism evidence="12 13">
    <name type="scientific">Aliikangiella marina</name>
    <dbReference type="NCBI Taxonomy" id="1712262"/>
    <lineage>
        <taxon>Bacteria</taxon>
        <taxon>Pseudomonadati</taxon>
        <taxon>Pseudomonadota</taxon>
        <taxon>Gammaproteobacteria</taxon>
        <taxon>Oceanospirillales</taxon>
        <taxon>Pleioneaceae</taxon>
        <taxon>Aliikangiella</taxon>
    </lineage>
</organism>
<keyword evidence="12" id="KW-0675">Receptor</keyword>
<evidence type="ECO:0000256" key="1">
    <source>
        <dbReference type="ARBA" id="ARBA00004571"/>
    </source>
</evidence>
<comment type="caution">
    <text evidence="12">The sequence shown here is derived from an EMBL/GenBank/DDBJ whole genome shotgun (WGS) entry which is preliminary data.</text>
</comment>
<evidence type="ECO:0000256" key="9">
    <source>
        <dbReference type="RuleBase" id="RU003357"/>
    </source>
</evidence>
<feature type="domain" description="TonB-dependent receptor plug" evidence="11">
    <location>
        <begin position="86"/>
        <end position="188"/>
    </location>
</feature>
<evidence type="ECO:0000256" key="6">
    <source>
        <dbReference type="ARBA" id="ARBA00023136"/>
    </source>
</evidence>
<dbReference type="InterPro" id="IPR037066">
    <property type="entry name" value="Plug_dom_sf"/>
</dbReference>
<evidence type="ECO:0000259" key="11">
    <source>
        <dbReference type="Pfam" id="PF07715"/>
    </source>
</evidence>
<dbReference type="GO" id="GO:0009279">
    <property type="term" value="C:cell outer membrane"/>
    <property type="evidence" value="ECO:0007669"/>
    <property type="project" value="UniProtKB-SubCell"/>
</dbReference>
<keyword evidence="13" id="KW-1185">Reference proteome</keyword>
<dbReference type="AlphaFoldDB" id="A0A545TDZ0"/>
<sequence>MGLVEYNDRPKFILNNNLHDNQGEIKLSTLDKRNPIAKAVRTALFASAAASLVVAPNTYAAEEEEEASEQRVTITGSRIKRTDIEGANPVTIITNEDIARTGVTNVGELLQRLPEVTGSPLSTTINNGGNGAVTIDLRGLNRTLTLVNGRRTPDGGDFQTIPAAMIERVEVLKDGASAVYGSDAIAGVVNIITRKDFTGMELTAQTSDFSNTDAGKQDQISLVVGSDSDRGHYLLGIDWSKQEGIFQSETPWDFMQNSFFFIDPDSLAQFGPLLQSQDPVNFNLSSFGSSRIQQGNFNLNGNTAFTALAGCGSVTTDRFADGSNTANYRCYNGSFLDPNNDSYNYAPVNYLQTPYERTNLFFEADYEINENHTFFTEMRVNQRISQQQLAPVPYDTQFDPGYQVDVLDATGAFVRTANGISGQNYYNPFNEDIIRSRRRMAESARIFTQDVTQFQYVAGINGYLTETWEYELSYNYGYRHRTDQDFGQYSGERLSLALGPSFLDATTGNVVCGTPTAPIADCVSLNLFGDTGTVTQEMLDYIQVTLVDQFTTEQEIYNGFVTGEMFELPGGTAGVSFGFEHQKLKTDFEPDSGKETESVTGNTGAGVGGVVTNQSIFAEFIFPVIDELELSLGVRDDDYSIGGSATSTQFGVKFRPLDTLLIRATVGESFRAPSTGELFSPAGDAFPQVQDPCNQANWANLDATQQANCIASGVADGGWVQSDSQLRARVGGNPDLNPETGESLTVGVAWNPDFIENFSVTVDYWDIEVDDIISSLSAGTLLANCANNGDCSTITRFPGGAIDSIAANNQNLGRREASGIDWNFRYSMETDIGSWRFNLLYSMLDNRTEFESATAEPWELAGTFDDVTIGGAFPEDKAQLAVDWSMGDFNVSYSLDFIGSIYQNLSFFGVNGEPPCSVDATDIATCYKVDSQIYHDLVGTYTIPDFGTRVTVGITNLTDEEPPFIDSGFNASTDPSTYRLFGQGWFLRLTHDF</sequence>
<dbReference type="Gene3D" id="2.170.130.10">
    <property type="entry name" value="TonB-dependent receptor, plug domain"/>
    <property type="match status" value="1"/>
</dbReference>
<evidence type="ECO:0000256" key="3">
    <source>
        <dbReference type="ARBA" id="ARBA00022452"/>
    </source>
</evidence>
<gene>
    <name evidence="12" type="ORF">FLL45_10965</name>
</gene>
<dbReference type="EMBL" id="VIKR01000002">
    <property type="protein sequence ID" value="TQV75434.1"/>
    <property type="molecule type" value="Genomic_DNA"/>
</dbReference>
<keyword evidence="2 8" id="KW-0813">Transport</keyword>
<keyword evidence="5 9" id="KW-0798">TonB box</keyword>
<feature type="domain" description="TonB-dependent receptor-like beta-barrel" evidence="10">
    <location>
        <begin position="415"/>
        <end position="957"/>
    </location>
</feature>
<dbReference type="InterPro" id="IPR039426">
    <property type="entry name" value="TonB-dep_rcpt-like"/>
</dbReference>
<dbReference type="InterPro" id="IPR012910">
    <property type="entry name" value="Plug_dom"/>
</dbReference>
<evidence type="ECO:0000256" key="2">
    <source>
        <dbReference type="ARBA" id="ARBA00022448"/>
    </source>
</evidence>
<keyword evidence="4 8" id="KW-0812">Transmembrane</keyword>
<keyword evidence="7 8" id="KW-0998">Cell outer membrane</keyword>
<proteinExistence type="inferred from homology"/>
<evidence type="ECO:0000256" key="4">
    <source>
        <dbReference type="ARBA" id="ARBA00022692"/>
    </source>
</evidence>
<dbReference type="Proteomes" id="UP000317839">
    <property type="component" value="Unassembled WGS sequence"/>
</dbReference>
<comment type="subcellular location">
    <subcellularLocation>
        <location evidence="1 8">Cell outer membrane</location>
        <topology evidence="1 8">Multi-pass membrane protein</topology>
    </subcellularLocation>
</comment>
<dbReference type="SUPFAM" id="SSF56935">
    <property type="entry name" value="Porins"/>
    <property type="match status" value="1"/>
</dbReference>
<dbReference type="Pfam" id="PF07715">
    <property type="entry name" value="Plug"/>
    <property type="match status" value="1"/>
</dbReference>
<dbReference type="Pfam" id="PF00593">
    <property type="entry name" value="TonB_dep_Rec_b-barrel"/>
    <property type="match status" value="1"/>
</dbReference>
<keyword evidence="3 8" id="KW-1134">Transmembrane beta strand</keyword>
<protein>
    <submittedName>
        <fullName evidence="12">TonB-dependent receptor</fullName>
    </submittedName>
</protein>
<evidence type="ECO:0000313" key="13">
    <source>
        <dbReference type="Proteomes" id="UP000317839"/>
    </source>
</evidence>
<dbReference type="InterPro" id="IPR000531">
    <property type="entry name" value="Beta-barrel_TonB"/>
</dbReference>
<comment type="similarity">
    <text evidence="8 9">Belongs to the TonB-dependent receptor family.</text>
</comment>
<dbReference type="Gene3D" id="2.40.170.20">
    <property type="entry name" value="TonB-dependent receptor, beta-barrel domain"/>
    <property type="match status" value="1"/>
</dbReference>
<evidence type="ECO:0000313" key="12">
    <source>
        <dbReference type="EMBL" id="TQV75434.1"/>
    </source>
</evidence>
<dbReference type="PROSITE" id="PS52016">
    <property type="entry name" value="TONB_DEPENDENT_REC_3"/>
    <property type="match status" value="1"/>
</dbReference>
<accession>A0A545TDZ0</accession>
<evidence type="ECO:0000256" key="8">
    <source>
        <dbReference type="PROSITE-ProRule" id="PRU01360"/>
    </source>
</evidence>
<keyword evidence="6 8" id="KW-0472">Membrane</keyword>
<dbReference type="OrthoDB" id="8670144at2"/>
<name>A0A545TDZ0_9GAMM</name>
<dbReference type="PANTHER" id="PTHR47234">
    <property type="match status" value="1"/>
</dbReference>
<evidence type="ECO:0000259" key="10">
    <source>
        <dbReference type="Pfam" id="PF00593"/>
    </source>
</evidence>
<dbReference type="InterPro" id="IPR036942">
    <property type="entry name" value="Beta-barrel_TonB_sf"/>
</dbReference>
<dbReference type="PANTHER" id="PTHR47234:SF2">
    <property type="entry name" value="TONB-DEPENDENT RECEPTOR"/>
    <property type="match status" value="1"/>
</dbReference>